<dbReference type="Proteomes" id="UP001163603">
    <property type="component" value="Chromosome 14"/>
</dbReference>
<dbReference type="EMBL" id="CM047749">
    <property type="protein sequence ID" value="KAJ0010778.1"/>
    <property type="molecule type" value="Genomic_DNA"/>
</dbReference>
<proteinExistence type="predicted"/>
<reference evidence="2" key="1">
    <citation type="journal article" date="2023" name="G3 (Bethesda)">
        <title>Genome assembly and association tests identify interacting loci associated with vigor, precocity, and sex in interspecific pistachio rootstocks.</title>
        <authorList>
            <person name="Palmer W."/>
            <person name="Jacygrad E."/>
            <person name="Sagayaradj S."/>
            <person name="Cavanaugh K."/>
            <person name="Han R."/>
            <person name="Bertier L."/>
            <person name="Beede B."/>
            <person name="Kafkas S."/>
            <person name="Golino D."/>
            <person name="Preece J."/>
            <person name="Michelmore R."/>
        </authorList>
    </citation>
    <scope>NUCLEOTIDE SEQUENCE [LARGE SCALE GENOMIC DNA]</scope>
</reference>
<evidence type="ECO:0000313" key="2">
    <source>
        <dbReference type="Proteomes" id="UP001163603"/>
    </source>
</evidence>
<name>A0ACC0X5S8_9ROSI</name>
<sequence length="138" mass="15969">MVEEHENAKKRREEALKKRKDARLKHVIISEKLDKKAEKLHTKTLPYPFTSKEVFERSIRVPVGPEFNPATAVGALNQPEVKKKSGIIIKPIKFEEVNPHEKTEEHKSRGQKQKMNKNQSDGSKRPKSRPVVVKIMNR</sequence>
<comment type="caution">
    <text evidence="1">The sequence shown here is derived from an EMBL/GenBank/DDBJ whole genome shotgun (WGS) entry which is preliminary data.</text>
</comment>
<evidence type="ECO:0000313" key="1">
    <source>
        <dbReference type="EMBL" id="KAJ0010778.1"/>
    </source>
</evidence>
<accession>A0ACC0X5S8</accession>
<protein>
    <submittedName>
        <fullName evidence="1">Uncharacterized protein</fullName>
    </submittedName>
</protein>
<keyword evidence="2" id="KW-1185">Reference proteome</keyword>
<organism evidence="1 2">
    <name type="scientific">Pistacia integerrima</name>
    <dbReference type="NCBI Taxonomy" id="434235"/>
    <lineage>
        <taxon>Eukaryota</taxon>
        <taxon>Viridiplantae</taxon>
        <taxon>Streptophyta</taxon>
        <taxon>Embryophyta</taxon>
        <taxon>Tracheophyta</taxon>
        <taxon>Spermatophyta</taxon>
        <taxon>Magnoliopsida</taxon>
        <taxon>eudicotyledons</taxon>
        <taxon>Gunneridae</taxon>
        <taxon>Pentapetalae</taxon>
        <taxon>rosids</taxon>
        <taxon>malvids</taxon>
        <taxon>Sapindales</taxon>
        <taxon>Anacardiaceae</taxon>
        <taxon>Pistacia</taxon>
    </lineage>
</organism>
<gene>
    <name evidence="1" type="ORF">Pint_33830</name>
</gene>